<keyword evidence="3" id="KW-1185">Reference proteome</keyword>
<dbReference type="SUPFAM" id="SSF54593">
    <property type="entry name" value="Glyoxalase/Bleomycin resistance protein/Dihydroxybiphenyl dioxygenase"/>
    <property type="match status" value="1"/>
</dbReference>
<dbReference type="Pfam" id="PF00903">
    <property type="entry name" value="Glyoxalase"/>
    <property type="match status" value="2"/>
</dbReference>
<dbReference type="Gene3D" id="3.10.180.10">
    <property type="entry name" value="2,3-Dihydroxybiphenyl 1,2-Dioxygenase, domain 1"/>
    <property type="match status" value="2"/>
</dbReference>
<dbReference type="EMBL" id="SDGV01000024">
    <property type="protein sequence ID" value="THB60398.1"/>
    <property type="molecule type" value="Genomic_DNA"/>
</dbReference>
<dbReference type="PROSITE" id="PS51819">
    <property type="entry name" value="VOC"/>
    <property type="match status" value="2"/>
</dbReference>
<dbReference type="InterPro" id="IPR004360">
    <property type="entry name" value="Glyas_Fos-R_dOase_dom"/>
</dbReference>
<dbReference type="PANTHER" id="PTHR36110:SF4">
    <property type="entry name" value="RING-CLEAVING DIOXYGENASE MHQA-RELATED"/>
    <property type="match status" value="1"/>
</dbReference>
<evidence type="ECO:0000259" key="1">
    <source>
        <dbReference type="PROSITE" id="PS51819"/>
    </source>
</evidence>
<protein>
    <submittedName>
        <fullName evidence="2">Ring-cleaving dioxygenase</fullName>
    </submittedName>
</protein>
<keyword evidence="2" id="KW-0560">Oxidoreductase</keyword>
<feature type="domain" description="VOC" evidence="1">
    <location>
        <begin position="5"/>
        <end position="131"/>
    </location>
</feature>
<dbReference type="OrthoDB" id="9785698at2"/>
<evidence type="ECO:0000313" key="2">
    <source>
        <dbReference type="EMBL" id="THB60398.1"/>
    </source>
</evidence>
<dbReference type="AlphaFoldDB" id="A0A4S3B1U2"/>
<gene>
    <name evidence="2" type="ORF">ESZ54_10535</name>
</gene>
<dbReference type="InterPro" id="IPR029068">
    <property type="entry name" value="Glyas_Bleomycin-R_OHBP_Dase"/>
</dbReference>
<sequence length="319" mass="36914">MTNLGIHHVSSLVSDIHTSYDFYHNILGLKLLIKTINQDDTSMYHLFFSDETGQGGTEFTLFQINTFKQNSFGTNSIDRIVFALPDEDAMRYWLQRLDDYQIEHYGIEIYGQDKMLRFEDPDGLRLAFAVVNNPEGKFFPNQSGSVPVEHAILGIHSVHLRVRYPKATQNILEDWFEFKETAQYEDERFPITVIQNDNGLFKHKIYLIDDKINQLEEQGIGGIHHLALYAETDEQLKEIQAAIEDKNFENSGIVPREFINATYFREPNGLLFEVATKTFGLPNFSKAESIDDVPLYLPGFLEEKRSQIEQQLSKLESYR</sequence>
<comment type="caution">
    <text evidence="2">The sequence shown here is derived from an EMBL/GenBank/DDBJ whole genome shotgun (WGS) entry which is preliminary data.</text>
</comment>
<evidence type="ECO:0000313" key="3">
    <source>
        <dbReference type="Proteomes" id="UP000310506"/>
    </source>
</evidence>
<organism evidence="2 3">
    <name type="scientific">Vagococcus silagei</name>
    <dbReference type="NCBI Taxonomy" id="2508885"/>
    <lineage>
        <taxon>Bacteria</taxon>
        <taxon>Bacillati</taxon>
        <taxon>Bacillota</taxon>
        <taxon>Bacilli</taxon>
        <taxon>Lactobacillales</taxon>
        <taxon>Enterococcaceae</taxon>
        <taxon>Vagococcus</taxon>
    </lineage>
</organism>
<dbReference type="Proteomes" id="UP000310506">
    <property type="component" value="Unassembled WGS sequence"/>
</dbReference>
<accession>A0A4S3B1U2</accession>
<keyword evidence="2" id="KW-0223">Dioxygenase</keyword>
<dbReference type="GO" id="GO:0051213">
    <property type="term" value="F:dioxygenase activity"/>
    <property type="evidence" value="ECO:0007669"/>
    <property type="project" value="UniProtKB-KW"/>
</dbReference>
<feature type="domain" description="VOC" evidence="1">
    <location>
        <begin position="154"/>
        <end position="277"/>
    </location>
</feature>
<reference evidence="2 3" key="1">
    <citation type="submission" date="2019-01" db="EMBL/GenBank/DDBJ databases">
        <title>Vagococcus silagei sp. nov. isolated from brewer's grain.</title>
        <authorList>
            <person name="Guu J.-R."/>
        </authorList>
    </citation>
    <scope>NUCLEOTIDE SEQUENCE [LARGE SCALE GENOMIC DNA]</scope>
    <source>
        <strain evidence="2 3">2B-2</strain>
    </source>
</reference>
<proteinExistence type="predicted"/>
<dbReference type="RefSeq" id="WP_136137619.1">
    <property type="nucleotide sequence ID" value="NZ_SDGV01000024.1"/>
</dbReference>
<dbReference type="InterPro" id="IPR052537">
    <property type="entry name" value="Extradiol_RC_dioxygenase"/>
</dbReference>
<name>A0A4S3B1U2_9ENTE</name>
<dbReference type="InterPro" id="IPR037523">
    <property type="entry name" value="VOC_core"/>
</dbReference>
<dbReference type="PANTHER" id="PTHR36110">
    <property type="entry name" value="RING-CLEAVING DIOXYGENASE MHQE-RELATED"/>
    <property type="match status" value="1"/>
</dbReference>